<dbReference type="Pfam" id="PF07690">
    <property type="entry name" value="MFS_1"/>
    <property type="match status" value="1"/>
</dbReference>
<comment type="caution">
    <text evidence="6">The sequence shown here is derived from an EMBL/GenBank/DDBJ whole genome shotgun (WGS) entry which is preliminary data.</text>
</comment>
<organism evidence="6 7">
    <name type="scientific">Clonostachys byssicola</name>
    <dbReference type="NCBI Taxonomy" id="160290"/>
    <lineage>
        <taxon>Eukaryota</taxon>
        <taxon>Fungi</taxon>
        <taxon>Dikarya</taxon>
        <taxon>Ascomycota</taxon>
        <taxon>Pezizomycotina</taxon>
        <taxon>Sordariomycetes</taxon>
        <taxon>Hypocreomycetidae</taxon>
        <taxon>Hypocreales</taxon>
        <taxon>Bionectriaceae</taxon>
        <taxon>Clonostachys</taxon>
    </lineage>
</organism>
<reference evidence="7" key="1">
    <citation type="submission" date="2019-06" db="EMBL/GenBank/DDBJ databases">
        <authorList>
            <person name="Broberg M."/>
        </authorList>
    </citation>
    <scope>NUCLEOTIDE SEQUENCE [LARGE SCALE GENOMIC DNA]</scope>
</reference>
<dbReference type="GO" id="GO:0022857">
    <property type="term" value="F:transmembrane transporter activity"/>
    <property type="evidence" value="ECO:0007669"/>
    <property type="project" value="InterPro"/>
</dbReference>
<feature type="transmembrane region" description="Helical" evidence="4">
    <location>
        <begin position="176"/>
        <end position="196"/>
    </location>
</feature>
<sequence length="402" mass="43575">MVDNSHMPYELTLHPQSEVHNELQRTESREVTHSSIDTPSRDPESELEAWLCVIGAFAFALPSYGFMQSVGTIQSYLQLNQLQDYSVGQVGWIPGVYLFLTYFFGIQIGPICDYGGLMPVGAIGVLMTIASFFILAECTAYWHFMLCLGLLAALGSATISTLGMSVVGKLFVRRRGLAMGIALTGSAVGSIILPLMLRSLLPGIGWKWTMRVLAFTIAGITTPGLLCFLPSQRLAARAPRQRLHNSQALLDFTAFQSPAFTFMSLGSLLLEFVIFGIAGLLPTVATKAGFTPEDGYLMIVVLSVCSFVGRILHGLAADWLGPFNVLLMTITFTIVSMAASFIPFTNQAGASLFVFSALWGFGSGSFLSIPPVCLGAICAVKDYGRYYGTYQLYSTAALLCIY</sequence>
<dbReference type="AlphaFoldDB" id="A0A9N9UQA5"/>
<dbReference type="InterPro" id="IPR050327">
    <property type="entry name" value="Proton-linked_MCT"/>
</dbReference>
<comment type="subcellular location">
    <subcellularLocation>
        <location evidence="1">Membrane</location>
        <topology evidence="1">Multi-pass membrane protein</topology>
    </subcellularLocation>
</comment>
<keyword evidence="7" id="KW-1185">Reference proteome</keyword>
<feature type="transmembrane region" description="Helical" evidence="4">
    <location>
        <begin position="249"/>
        <end position="275"/>
    </location>
</feature>
<evidence type="ECO:0000256" key="3">
    <source>
        <dbReference type="SAM" id="MobiDB-lite"/>
    </source>
</evidence>
<dbReference type="Gene3D" id="1.20.1250.20">
    <property type="entry name" value="MFS general substrate transporter like domains"/>
    <property type="match status" value="1"/>
</dbReference>
<feature type="transmembrane region" description="Helical" evidence="4">
    <location>
        <begin position="117"/>
        <end position="135"/>
    </location>
</feature>
<feature type="transmembrane region" description="Helical" evidence="4">
    <location>
        <begin position="325"/>
        <end position="345"/>
    </location>
</feature>
<gene>
    <name evidence="6" type="ORF">CBYS24578_00015184</name>
</gene>
<protein>
    <recommendedName>
        <fullName evidence="5">Major facilitator superfamily (MFS) profile domain-containing protein</fullName>
    </recommendedName>
</protein>
<keyword evidence="4" id="KW-0472">Membrane</keyword>
<reference evidence="6 7" key="2">
    <citation type="submission" date="2021-10" db="EMBL/GenBank/DDBJ databases">
        <authorList>
            <person name="Piombo E."/>
        </authorList>
    </citation>
    <scope>NUCLEOTIDE SEQUENCE [LARGE SCALE GENOMIC DNA]</scope>
</reference>
<evidence type="ECO:0000256" key="1">
    <source>
        <dbReference type="ARBA" id="ARBA00004141"/>
    </source>
</evidence>
<feature type="compositionally biased region" description="Basic and acidic residues" evidence="3">
    <location>
        <begin position="18"/>
        <end position="32"/>
    </location>
</feature>
<evidence type="ECO:0000259" key="5">
    <source>
        <dbReference type="PROSITE" id="PS50850"/>
    </source>
</evidence>
<dbReference type="InterPro" id="IPR036259">
    <property type="entry name" value="MFS_trans_sf"/>
</dbReference>
<feature type="transmembrane region" description="Helical" evidence="4">
    <location>
        <begin position="49"/>
        <end position="67"/>
    </location>
</feature>
<accession>A0A9N9UQA5</accession>
<evidence type="ECO:0000313" key="6">
    <source>
        <dbReference type="EMBL" id="CAG9998464.1"/>
    </source>
</evidence>
<keyword evidence="4" id="KW-0812">Transmembrane</keyword>
<proteinExistence type="inferred from homology"/>
<evidence type="ECO:0000313" key="7">
    <source>
        <dbReference type="Proteomes" id="UP000754883"/>
    </source>
</evidence>
<dbReference type="GO" id="GO:0016020">
    <property type="term" value="C:membrane"/>
    <property type="evidence" value="ECO:0007669"/>
    <property type="project" value="UniProtKB-SubCell"/>
</dbReference>
<comment type="similarity">
    <text evidence="2">Belongs to the major facilitator superfamily. Monocarboxylate porter (TC 2.A.1.13) family.</text>
</comment>
<dbReference type="OrthoDB" id="6499973at2759"/>
<feature type="region of interest" description="Disordered" evidence="3">
    <location>
        <begin position="18"/>
        <end position="42"/>
    </location>
</feature>
<dbReference type="SUPFAM" id="SSF103473">
    <property type="entry name" value="MFS general substrate transporter"/>
    <property type="match status" value="1"/>
</dbReference>
<dbReference type="InterPro" id="IPR011701">
    <property type="entry name" value="MFS"/>
</dbReference>
<dbReference type="PANTHER" id="PTHR11360">
    <property type="entry name" value="MONOCARBOXYLATE TRANSPORTER"/>
    <property type="match status" value="1"/>
</dbReference>
<name>A0A9N9UQA5_9HYPO</name>
<dbReference type="Proteomes" id="UP000754883">
    <property type="component" value="Unassembled WGS sequence"/>
</dbReference>
<feature type="transmembrane region" description="Helical" evidence="4">
    <location>
        <begin position="208"/>
        <end position="229"/>
    </location>
</feature>
<dbReference type="PANTHER" id="PTHR11360:SF230">
    <property type="entry name" value="MONOCARBOXYLATE TRANSPORTER, PUTATIVE (AFU_ORTHOLOGUE AFUA_2G12790)-RELATED"/>
    <property type="match status" value="1"/>
</dbReference>
<feature type="domain" description="Major facilitator superfamily (MFS) profile" evidence="5">
    <location>
        <begin position="48"/>
        <end position="402"/>
    </location>
</feature>
<dbReference type="InterPro" id="IPR020846">
    <property type="entry name" value="MFS_dom"/>
</dbReference>
<dbReference type="EMBL" id="CABFNO020001547">
    <property type="protein sequence ID" value="CAG9998464.1"/>
    <property type="molecule type" value="Genomic_DNA"/>
</dbReference>
<evidence type="ECO:0000256" key="4">
    <source>
        <dbReference type="SAM" id="Phobius"/>
    </source>
</evidence>
<feature type="transmembrane region" description="Helical" evidence="4">
    <location>
        <begin position="357"/>
        <end position="380"/>
    </location>
</feature>
<feature type="transmembrane region" description="Helical" evidence="4">
    <location>
        <begin position="295"/>
        <end position="313"/>
    </location>
</feature>
<dbReference type="PROSITE" id="PS50850">
    <property type="entry name" value="MFS"/>
    <property type="match status" value="1"/>
</dbReference>
<feature type="transmembrane region" description="Helical" evidence="4">
    <location>
        <begin position="141"/>
        <end position="164"/>
    </location>
</feature>
<feature type="transmembrane region" description="Helical" evidence="4">
    <location>
        <begin position="87"/>
        <end position="105"/>
    </location>
</feature>
<keyword evidence="4" id="KW-1133">Transmembrane helix</keyword>
<evidence type="ECO:0000256" key="2">
    <source>
        <dbReference type="ARBA" id="ARBA00006727"/>
    </source>
</evidence>